<keyword evidence="3" id="KW-0479">Metal-binding</keyword>
<evidence type="ECO:0000256" key="2">
    <source>
        <dbReference type="ARBA" id="ARBA00022714"/>
    </source>
</evidence>
<dbReference type="CDD" id="cd00207">
    <property type="entry name" value="fer2"/>
    <property type="match status" value="1"/>
</dbReference>
<keyword evidence="5" id="KW-0411">Iron-sulfur</keyword>
<dbReference type="Pfam" id="PF00111">
    <property type="entry name" value="Fer2"/>
    <property type="match status" value="1"/>
</dbReference>
<dbReference type="RefSeq" id="WP_142493854.1">
    <property type="nucleotide sequence ID" value="NZ_FXTO01000016.1"/>
</dbReference>
<keyword evidence="9" id="KW-1185">Reference proteome</keyword>
<evidence type="ECO:0000256" key="5">
    <source>
        <dbReference type="ARBA" id="ARBA00023014"/>
    </source>
</evidence>
<dbReference type="SUPFAM" id="SSF54292">
    <property type="entry name" value="2Fe-2S ferredoxin-like"/>
    <property type="match status" value="1"/>
</dbReference>
<dbReference type="PANTHER" id="PTHR23426">
    <property type="entry name" value="FERREDOXIN/ADRENODOXIN"/>
    <property type="match status" value="1"/>
</dbReference>
<dbReference type="AlphaFoldDB" id="A0A521EGU8"/>
<dbReference type="InterPro" id="IPR001041">
    <property type="entry name" value="2Fe-2S_ferredoxin-type"/>
</dbReference>
<dbReference type="GO" id="GO:0005829">
    <property type="term" value="C:cytosol"/>
    <property type="evidence" value="ECO:0007669"/>
    <property type="project" value="TreeGrafter"/>
</dbReference>
<evidence type="ECO:0000256" key="1">
    <source>
        <dbReference type="ARBA" id="ARBA00010914"/>
    </source>
</evidence>
<dbReference type="GO" id="GO:0046872">
    <property type="term" value="F:metal ion binding"/>
    <property type="evidence" value="ECO:0007669"/>
    <property type="project" value="UniProtKB-KW"/>
</dbReference>
<proteinExistence type="inferred from homology"/>
<dbReference type="PROSITE" id="PS51085">
    <property type="entry name" value="2FE2S_FER_2"/>
    <property type="match status" value="1"/>
</dbReference>
<evidence type="ECO:0000256" key="6">
    <source>
        <dbReference type="ARBA" id="ARBA00034078"/>
    </source>
</evidence>
<dbReference type="InterPro" id="IPR001055">
    <property type="entry name" value="Adrenodoxin-like"/>
</dbReference>
<accession>A0A521EGU8</accession>
<evidence type="ECO:0000256" key="4">
    <source>
        <dbReference type="ARBA" id="ARBA00023004"/>
    </source>
</evidence>
<dbReference type="InterPro" id="IPR036010">
    <property type="entry name" value="2Fe-2S_ferredoxin-like_sf"/>
</dbReference>
<comment type="similarity">
    <text evidence="1">Belongs to the adrenodoxin/putidaredoxin family.</text>
</comment>
<feature type="domain" description="2Fe-2S ferredoxin-type" evidence="7">
    <location>
        <begin position="1"/>
        <end position="104"/>
    </location>
</feature>
<organism evidence="8 9">
    <name type="scientific">Thalassovita litoralis</name>
    <dbReference type="NCBI Taxonomy" id="1010611"/>
    <lineage>
        <taxon>Bacteria</taxon>
        <taxon>Pseudomonadati</taxon>
        <taxon>Pseudomonadota</taxon>
        <taxon>Alphaproteobacteria</taxon>
        <taxon>Rhodobacterales</taxon>
        <taxon>Roseobacteraceae</taxon>
        <taxon>Thalassovita</taxon>
    </lineage>
</organism>
<keyword evidence="4" id="KW-0408">Iron</keyword>
<evidence type="ECO:0000313" key="8">
    <source>
        <dbReference type="EMBL" id="SMO83136.1"/>
    </source>
</evidence>
<dbReference type="InterPro" id="IPR012675">
    <property type="entry name" value="Beta-grasp_dom_sf"/>
</dbReference>
<keyword evidence="2" id="KW-0001">2Fe-2S</keyword>
<evidence type="ECO:0000256" key="3">
    <source>
        <dbReference type="ARBA" id="ARBA00022723"/>
    </source>
</evidence>
<reference evidence="8 9" key="1">
    <citation type="submission" date="2017-05" db="EMBL/GenBank/DDBJ databases">
        <authorList>
            <person name="Varghese N."/>
            <person name="Submissions S."/>
        </authorList>
    </citation>
    <scope>NUCLEOTIDE SEQUENCE [LARGE SCALE GENOMIC DNA]</scope>
    <source>
        <strain evidence="8 9">DSM 29506</strain>
    </source>
</reference>
<protein>
    <submittedName>
        <fullName evidence="8">Ferredoxin, 2Fe-2S</fullName>
    </submittedName>
</protein>
<dbReference type="Gene3D" id="3.10.20.30">
    <property type="match status" value="1"/>
</dbReference>
<evidence type="ECO:0000313" key="9">
    <source>
        <dbReference type="Proteomes" id="UP000316030"/>
    </source>
</evidence>
<dbReference type="GO" id="GO:0051537">
    <property type="term" value="F:2 iron, 2 sulfur cluster binding"/>
    <property type="evidence" value="ECO:0007669"/>
    <property type="project" value="UniProtKB-KW"/>
</dbReference>
<evidence type="ECO:0000259" key="7">
    <source>
        <dbReference type="PROSITE" id="PS51085"/>
    </source>
</evidence>
<dbReference type="Proteomes" id="UP000316030">
    <property type="component" value="Unassembled WGS sequence"/>
</dbReference>
<dbReference type="PRINTS" id="PR00355">
    <property type="entry name" value="ADRENODOXIN"/>
</dbReference>
<gene>
    <name evidence="8" type="ORF">SAMN06265173_11673</name>
</gene>
<sequence>MKVTWILPDGGEISADVADGVNMMAAAVEHNIPGITGECGGNLSCATCHVYVADDWTGKTGSPDDFEDAMLDVAEAERKDCSRLSCQIVANAALDGLVLVVPAA</sequence>
<dbReference type="OrthoDB" id="9799640at2"/>
<comment type="cofactor">
    <cofactor evidence="6">
        <name>[2Fe-2S] cluster</name>
        <dbReference type="ChEBI" id="CHEBI:190135"/>
    </cofactor>
</comment>
<name>A0A521EGU8_9RHOB</name>
<dbReference type="GO" id="GO:0009055">
    <property type="term" value="F:electron transfer activity"/>
    <property type="evidence" value="ECO:0007669"/>
    <property type="project" value="TreeGrafter"/>
</dbReference>
<dbReference type="EMBL" id="FXTO01000016">
    <property type="protein sequence ID" value="SMO83136.1"/>
    <property type="molecule type" value="Genomic_DNA"/>
</dbReference>
<dbReference type="PANTHER" id="PTHR23426:SF65">
    <property type="entry name" value="FERREDOXIN-2, MITOCHONDRIAL"/>
    <property type="match status" value="1"/>
</dbReference>
<dbReference type="GO" id="GO:0140647">
    <property type="term" value="P:P450-containing electron transport chain"/>
    <property type="evidence" value="ECO:0007669"/>
    <property type="project" value="InterPro"/>
</dbReference>